<dbReference type="PANTHER" id="PTHR43677">
    <property type="entry name" value="SHORT-CHAIN DEHYDROGENASE/REDUCTASE"/>
    <property type="match status" value="1"/>
</dbReference>
<keyword evidence="3" id="KW-1185">Reference proteome</keyword>
<dbReference type="Proteomes" id="UP001500618">
    <property type="component" value="Unassembled WGS sequence"/>
</dbReference>
<dbReference type="Gene3D" id="3.40.50.720">
    <property type="entry name" value="NAD(P)-binding Rossmann-like Domain"/>
    <property type="match status" value="1"/>
</dbReference>
<reference evidence="2 3" key="1">
    <citation type="journal article" date="2019" name="Int. J. Syst. Evol. Microbiol.">
        <title>The Global Catalogue of Microorganisms (GCM) 10K type strain sequencing project: providing services to taxonomists for standard genome sequencing and annotation.</title>
        <authorList>
            <consortium name="The Broad Institute Genomics Platform"/>
            <consortium name="The Broad Institute Genome Sequencing Center for Infectious Disease"/>
            <person name="Wu L."/>
            <person name="Ma J."/>
        </authorList>
    </citation>
    <scope>NUCLEOTIDE SEQUENCE [LARGE SCALE GENOMIC DNA]</scope>
    <source>
        <strain evidence="2 3">JCM 14718</strain>
    </source>
</reference>
<dbReference type="EMBL" id="BAAANY010000042">
    <property type="protein sequence ID" value="GAA1718232.1"/>
    <property type="molecule type" value="Genomic_DNA"/>
</dbReference>
<dbReference type="Gene3D" id="3.90.180.10">
    <property type="entry name" value="Medium-chain alcohol dehydrogenases, catalytic domain"/>
    <property type="match status" value="1"/>
</dbReference>
<evidence type="ECO:0000259" key="1">
    <source>
        <dbReference type="SMART" id="SM00829"/>
    </source>
</evidence>
<dbReference type="SUPFAM" id="SSF51735">
    <property type="entry name" value="NAD(P)-binding Rossmann-fold domains"/>
    <property type="match status" value="1"/>
</dbReference>
<name>A0ABN2J560_9ACTN</name>
<dbReference type="InterPro" id="IPR020843">
    <property type="entry name" value="ER"/>
</dbReference>
<protein>
    <submittedName>
        <fullName evidence="2">Medium chain dehydrogenase/reductase family protein</fullName>
    </submittedName>
</protein>
<evidence type="ECO:0000313" key="3">
    <source>
        <dbReference type="Proteomes" id="UP001500618"/>
    </source>
</evidence>
<organism evidence="2 3">
    <name type="scientific">Fodinicola feengrottensis</name>
    <dbReference type="NCBI Taxonomy" id="435914"/>
    <lineage>
        <taxon>Bacteria</taxon>
        <taxon>Bacillati</taxon>
        <taxon>Actinomycetota</taxon>
        <taxon>Actinomycetes</taxon>
        <taxon>Mycobacteriales</taxon>
        <taxon>Fodinicola</taxon>
    </lineage>
</organism>
<dbReference type="InterPro" id="IPR036291">
    <property type="entry name" value="NAD(P)-bd_dom_sf"/>
</dbReference>
<evidence type="ECO:0000313" key="2">
    <source>
        <dbReference type="EMBL" id="GAA1718232.1"/>
    </source>
</evidence>
<dbReference type="InterPro" id="IPR002364">
    <property type="entry name" value="Quin_OxRdtase/zeta-crystal_CS"/>
</dbReference>
<dbReference type="PANTHER" id="PTHR43677:SF4">
    <property type="entry name" value="QUINONE OXIDOREDUCTASE-LIKE PROTEIN 2"/>
    <property type="match status" value="1"/>
</dbReference>
<dbReference type="Pfam" id="PF13602">
    <property type="entry name" value="ADH_zinc_N_2"/>
    <property type="match status" value="1"/>
</dbReference>
<dbReference type="PROSITE" id="PS01162">
    <property type="entry name" value="QOR_ZETA_CRYSTAL"/>
    <property type="match status" value="1"/>
</dbReference>
<feature type="domain" description="Enoyl reductase (ER)" evidence="1">
    <location>
        <begin position="15"/>
        <end position="334"/>
    </location>
</feature>
<dbReference type="InterPro" id="IPR011032">
    <property type="entry name" value="GroES-like_sf"/>
</dbReference>
<sequence length="337" mass="35746">MTEIHFRKVVVDRFGGPEVLRTVETTLAAPPPGHVRLKVLAIGVGFTDLMARSGEYLLQRKVPFSPGYELVGEVVDTGSNVDLAPGVRVAVSLPEMGAYAEYVTLPAWLAVPVPTGLDTVVAATIPLDYLTALSVLETHARVGAGDPVLIQGAGGGVGQALSQLGKLKGLRMYGTASAEGSAQRLARTGVRFIDYRRDDFVARMREFEPGGVQAVFDHIGGGNLRKGYRLLKPGGVLVSYAFAGRPGHMVGDTVRGGARVQLMGLLPGKRTGLCMLPKQARSHSDWYRESLGRLLTLADKGDLRPTVGATFGLAEAAKAHRALEDRAVTGKVVLVTG</sequence>
<dbReference type="SUPFAM" id="SSF50129">
    <property type="entry name" value="GroES-like"/>
    <property type="match status" value="1"/>
</dbReference>
<gene>
    <name evidence="2" type="ORF">GCM10009765_78360</name>
</gene>
<dbReference type="Pfam" id="PF08240">
    <property type="entry name" value="ADH_N"/>
    <property type="match status" value="1"/>
</dbReference>
<dbReference type="InterPro" id="IPR051397">
    <property type="entry name" value="Zn-ADH-like_protein"/>
</dbReference>
<dbReference type="SMART" id="SM00829">
    <property type="entry name" value="PKS_ER"/>
    <property type="match status" value="1"/>
</dbReference>
<comment type="caution">
    <text evidence="2">The sequence shown here is derived from an EMBL/GenBank/DDBJ whole genome shotgun (WGS) entry which is preliminary data.</text>
</comment>
<accession>A0ABN2J560</accession>
<dbReference type="InterPro" id="IPR013154">
    <property type="entry name" value="ADH-like_N"/>
</dbReference>
<proteinExistence type="predicted"/>
<dbReference type="RefSeq" id="WP_163568320.1">
    <property type="nucleotide sequence ID" value="NZ_BAAANY010000042.1"/>
</dbReference>